<dbReference type="OrthoDB" id="5957313at2"/>
<dbReference type="RefSeq" id="WP_094120685.1">
    <property type="nucleotide sequence ID" value="NZ_MLFN01000023.1"/>
</dbReference>
<sequence length="136" mass="14751">MGFLDELAGALDGHQSEGHPPGQLQAVWHWVQEQGGIEVLLHKFQQGGLGEIFSSWIGTGDNHPVDHSEIQSAFGQDELQSLADKLGTDVKGASGTLAALLPQLIDKMSPQGRMDEQALHDNKLDLGSMVDQIFKR</sequence>
<dbReference type="Pfam" id="PF20159">
    <property type="entry name" value="YidB"/>
    <property type="match status" value="1"/>
</dbReference>
<dbReference type="InterPro" id="IPR045372">
    <property type="entry name" value="YidB"/>
</dbReference>
<dbReference type="AlphaFoldDB" id="A0A1X1BWF5"/>
<reference evidence="1 2" key="1">
    <citation type="journal article" date="2017" name="Antonie Van Leeuwenhoek">
        <title>Phylogenomic resolution of the bacterial genus Pantoea and its relationship with Erwinia and Tatumella.</title>
        <authorList>
            <person name="Palmer M."/>
            <person name="Steenkamp E.T."/>
            <person name="Coetzee M.P."/>
            <person name="Chan W.Y."/>
            <person name="van Zyl E."/>
            <person name="De Maayer P."/>
            <person name="Coutinho T.A."/>
            <person name="Blom J."/>
            <person name="Smits T.H."/>
            <person name="Duffy B."/>
            <person name="Venter S.N."/>
        </authorList>
    </citation>
    <scope>NUCLEOTIDE SEQUENCE [LARGE SCALE GENOMIC DNA]</scope>
    <source>
        <strain evidence="1 2">LMG 24534</strain>
    </source>
</reference>
<protein>
    <recommendedName>
        <fullName evidence="3">DUF937 domain-containing protein</fullName>
    </recommendedName>
</protein>
<evidence type="ECO:0008006" key="3">
    <source>
        <dbReference type="Google" id="ProtNLM"/>
    </source>
</evidence>
<proteinExistence type="predicted"/>
<evidence type="ECO:0000313" key="1">
    <source>
        <dbReference type="EMBL" id="ORM52982.1"/>
    </source>
</evidence>
<keyword evidence="2" id="KW-1185">Reference proteome</keyword>
<accession>A0A1X1BWF5</accession>
<dbReference type="Proteomes" id="UP000193933">
    <property type="component" value="Unassembled WGS sequence"/>
</dbReference>
<dbReference type="SUPFAM" id="SSF140804">
    <property type="entry name" value="YidB-like"/>
    <property type="match status" value="1"/>
</dbReference>
<dbReference type="EMBL" id="MLFN01000023">
    <property type="protein sequence ID" value="ORM52982.1"/>
    <property type="molecule type" value="Genomic_DNA"/>
</dbReference>
<dbReference type="InterPro" id="IPR027405">
    <property type="entry name" value="YidB-like"/>
</dbReference>
<gene>
    <name evidence="1" type="ORF">HA41_09925</name>
</gene>
<name>A0A1X1BWF5_9GAMM</name>
<dbReference type="Gene3D" id="1.10.10.690">
    <property type="entry name" value="YidB-like"/>
    <property type="match status" value="1"/>
</dbReference>
<evidence type="ECO:0000313" key="2">
    <source>
        <dbReference type="Proteomes" id="UP000193933"/>
    </source>
</evidence>
<dbReference type="STRING" id="472705.GCA_001743465_04316"/>
<comment type="caution">
    <text evidence="1">The sequence shown here is derived from an EMBL/GenBank/DDBJ whole genome shotgun (WGS) entry which is preliminary data.</text>
</comment>
<organism evidence="1 2">
    <name type="scientific">Pantoea conspicua</name>
    <dbReference type="NCBI Taxonomy" id="472705"/>
    <lineage>
        <taxon>Bacteria</taxon>
        <taxon>Pseudomonadati</taxon>
        <taxon>Pseudomonadota</taxon>
        <taxon>Gammaproteobacteria</taxon>
        <taxon>Enterobacterales</taxon>
        <taxon>Erwiniaceae</taxon>
        <taxon>Pantoea</taxon>
    </lineage>
</organism>